<feature type="domain" description="CCHC-type" evidence="7">
    <location>
        <begin position="73"/>
        <end position="88"/>
    </location>
</feature>
<organism evidence="8 9">
    <name type="scientific">Arthrobotrys conoides</name>
    <dbReference type="NCBI Taxonomy" id="74498"/>
    <lineage>
        <taxon>Eukaryota</taxon>
        <taxon>Fungi</taxon>
        <taxon>Dikarya</taxon>
        <taxon>Ascomycota</taxon>
        <taxon>Pezizomycotina</taxon>
        <taxon>Orbiliomycetes</taxon>
        <taxon>Orbiliales</taxon>
        <taxon>Orbiliaceae</taxon>
        <taxon>Arthrobotrys</taxon>
    </lineage>
</organism>
<feature type="region of interest" description="Disordered" evidence="6">
    <location>
        <begin position="504"/>
        <end position="549"/>
    </location>
</feature>
<keyword evidence="1" id="KW-0479">Metal-binding</keyword>
<feature type="domain" description="CCHC-type" evidence="7">
    <location>
        <begin position="462"/>
        <end position="478"/>
    </location>
</feature>
<dbReference type="PANTHER" id="PTHR47103">
    <property type="entry name" value="DNA-BINDING PROTEIN"/>
    <property type="match status" value="1"/>
</dbReference>
<dbReference type="AlphaFoldDB" id="A0AAN8NQW9"/>
<reference evidence="8 9" key="1">
    <citation type="submission" date="2019-10" db="EMBL/GenBank/DDBJ databases">
        <authorList>
            <person name="Palmer J.M."/>
        </authorList>
    </citation>
    <scope>NUCLEOTIDE SEQUENCE [LARGE SCALE GENOMIC DNA]</scope>
    <source>
        <strain evidence="8 9">TWF506</strain>
    </source>
</reference>
<feature type="domain" description="CCHC-type" evidence="7">
    <location>
        <begin position="351"/>
        <end position="366"/>
    </location>
</feature>
<feature type="domain" description="CCHC-type" evidence="7">
    <location>
        <begin position="486"/>
        <end position="502"/>
    </location>
</feature>
<evidence type="ECO:0000313" key="8">
    <source>
        <dbReference type="EMBL" id="KAK6514943.1"/>
    </source>
</evidence>
<gene>
    <name evidence="8" type="ORF">TWF506_007301</name>
</gene>
<sequence>MSGWDDGPVQVDEGEWVPPPMPVTTGETTNNVSSGDKFFEEGADGGDRPRGASGACRKCNEEGHFAAECPNQKCSCCGQKGHSAGKCPTPKCNICNTEGHIPFDCPQKDNQACRHCGETGHMVKECPVRASEPCRNCQQLGHRAAECTNQRKMQFGGVALEGEIEDKDQKIEACWNNMDQASKDRDLDAFKDAFFKYVALCPDSTFSTLQNAFKEEGKFAYSLVAIKKEITGTQVIVDLQGNMGKKFVITFQTSVKGRRTKGAVKDPERFPADDSDNMSRLENAGFVQESYVPWCYNCKETGHVSRACPQERQARDPAEVPTIKCVNCDQEGHRARDCPEERKQRRNPNACRNCGEEGHEAKECEKPRDASNVQCRKCEKMGHFSKDCPDAPKTTCRNCDQEGHRAAECPEPKKGMTCNNCGEEGHRRVDCTNPRKIICNNCDEEGHVGRDCPKPKDPARVKCRNCDEMGHSAKECPKPRDMARIKCNECGEMGHWSRNCTNKSAGGDDSFNATSGGGADHGSAPAVAVDTTQQLWKQDEPEASGGGGW</sequence>
<dbReference type="PANTHER" id="PTHR47103:SF8">
    <property type="entry name" value="DNA-BINDING PROTEIN"/>
    <property type="match status" value="1"/>
</dbReference>
<feature type="compositionally biased region" description="Polar residues" evidence="6">
    <location>
        <begin position="25"/>
        <end position="34"/>
    </location>
</feature>
<feature type="domain" description="CCHC-type" evidence="7">
    <location>
        <begin position="396"/>
        <end position="411"/>
    </location>
</feature>
<evidence type="ECO:0000256" key="1">
    <source>
        <dbReference type="ARBA" id="ARBA00022723"/>
    </source>
</evidence>
<feature type="domain" description="CCHC-type" evidence="7">
    <location>
        <begin position="439"/>
        <end position="454"/>
    </location>
</feature>
<name>A0AAN8NQW9_9PEZI</name>
<keyword evidence="3 5" id="KW-0863">Zinc-finger</keyword>
<dbReference type="PROSITE" id="PS50158">
    <property type="entry name" value="ZF_CCHC"/>
    <property type="match status" value="12"/>
</dbReference>
<evidence type="ECO:0000259" key="7">
    <source>
        <dbReference type="PROSITE" id="PS50158"/>
    </source>
</evidence>
<dbReference type="Pfam" id="PF00098">
    <property type="entry name" value="zf-CCHC"/>
    <property type="match status" value="12"/>
</dbReference>
<keyword evidence="4" id="KW-0862">Zinc</keyword>
<dbReference type="GO" id="GO:0008270">
    <property type="term" value="F:zinc ion binding"/>
    <property type="evidence" value="ECO:0007669"/>
    <property type="project" value="UniProtKB-KW"/>
</dbReference>
<evidence type="ECO:0000256" key="5">
    <source>
        <dbReference type="PROSITE-ProRule" id="PRU00047"/>
    </source>
</evidence>
<dbReference type="EMBL" id="JAVHJM010000004">
    <property type="protein sequence ID" value="KAK6514943.1"/>
    <property type="molecule type" value="Genomic_DNA"/>
</dbReference>
<feature type="domain" description="CCHC-type" evidence="7">
    <location>
        <begin position="324"/>
        <end position="340"/>
    </location>
</feature>
<evidence type="ECO:0000256" key="6">
    <source>
        <dbReference type="SAM" id="MobiDB-lite"/>
    </source>
</evidence>
<feature type="domain" description="CCHC-type" evidence="7">
    <location>
        <begin position="113"/>
        <end position="127"/>
    </location>
</feature>
<dbReference type="InterPro" id="IPR001878">
    <property type="entry name" value="Znf_CCHC"/>
</dbReference>
<evidence type="ECO:0000256" key="3">
    <source>
        <dbReference type="ARBA" id="ARBA00022771"/>
    </source>
</evidence>
<dbReference type="InterPro" id="IPR036875">
    <property type="entry name" value="Znf_CCHC_sf"/>
</dbReference>
<comment type="caution">
    <text evidence="8">The sequence shown here is derived from an EMBL/GenBank/DDBJ whole genome shotgun (WGS) entry which is preliminary data.</text>
</comment>
<feature type="domain" description="CCHC-type" evidence="7">
    <location>
        <begin position="56"/>
        <end position="71"/>
    </location>
</feature>
<accession>A0AAN8NQW9</accession>
<dbReference type="GO" id="GO:0003676">
    <property type="term" value="F:nucleic acid binding"/>
    <property type="evidence" value="ECO:0007669"/>
    <property type="project" value="InterPro"/>
</dbReference>
<feature type="domain" description="CCHC-type" evidence="7">
    <location>
        <begin position="418"/>
        <end position="433"/>
    </location>
</feature>
<proteinExistence type="predicted"/>
<dbReference type="SMART" id="SM00343">
    <property type="entry name" value="ZnF_C2HC"/>
    <property type="match status" value="14"/>
</dbReference>
<dbReference type="Gene3D" id="4.10.60.10">
    <property type="entry name" value="Zinc finger, CCHC-type"/>
    <property type="match status" value="9"/>
</dbReference>
<evidence type="ECO:0000256" key="2">
    <source>
        <dbReference type="ARBA" id="ARBA00022737"/>
    </source>
</evidence>
<feature type="region of interest" description="Disordered" evidence="6">
    <location>
        <begin position="1"/>
        <end position="34"/>
    </location>
</feature>
<keyword evidence="9" id="KW-1185">Reference proteome</keyword>
<protein>
    <recommendedName>
        <fullName evidence="7">CCHC-type domain-containing protein</fullName>
    </recommendedName>
</protein>
<feature type="domain" description="CCHC-type" evidence="7">
    <location>
        <begin position="375"/>
        <end position="390"/>
    </location>
</feature>
<evidence type="ECO:0000256" key="4">
    <source>
        <dbReference type="ARBA" id="ARBA00022833"/>
    </source>
</evidence>
<evidence type="ECO:0000313" key="9">
    <source>
        <dbReference type="Proteomes" id="UP001307849"/>
    </source>
</evidence>
<keyword evidence="2" id="KW-0677">Repeat</keyword>
<feature type="domain" description="CCHC-type" evidence="7">
    <location>
        <begin position="295"/>
        <end position="310"/>
    </location>
</feature>
<dbReference type="Proteomes" id="UP001307849">
    <property type="component" value="Unassembled WGS sequence"/>
</dbReference>
<dbReference type="SUPFAM" id="SSF57756">
    <property type="entry name" value="Retrovirus zinc finger-like domains"/>
    <property type="match status" value="7"/>
</dbReference>